<dbReference type="SUPFAM" id="SSF81631">
    <property type="entry name" value="PAP/OAS1 substrate-binding domain"/>
    <property type="match status" value="1"/>
</dbReference>
<evidence type="ECO:0000313" key="8">
    <source>
        <dbReference type="EMBL" id="CAD5231378.1"/>
    </source>
</evidence>
<dbReference type="GO" id="GO:0050265">
    <property type="term" value="F:RNA uridylyltransferase activity"/>
    <property type="evidence" value="ECO:0007669"/>
    <property type="project" value="TreeGrafter"/>
</dbReference>
<dbReference type="WBParaSite" id="BXY_0397400.1">
    <property type="protein sequence ID" value="BXY_0397400.1"/>
    <property type="gene ID" value="BXY_0397400"/>
</dbReference>
<gene>
    <name evidence="8" type="ORF">BXYJ_LOCUS11474</name>
</gene>
<comment type="cofactor">
    <cofactor evidence="1">
        <name>Mn(2+)</name>
        <dbReference type="ChEBI" id="CHEBI:29035"/>
    </cofactor>
</comment>
<dbReference type="AlphaFoldDB" id="A0A1I7RTC0"/>
<evidence type="ECO:0000256" key="4">
    <source>
        <dbReference type="ARBA" id="ARBA00022723"/>
    </source>
</evidence>
<feature type="domain" description="PAP-associated" evidence="6">
    <location>
        <begin position="300"/>
        <end position="346"/>
    </location>
</feature>
<proteinExistence type="predicted"/>
<dbReference type="Proteomes" id="UP000582659">
    <property type="component" value="Unassembled WGS sequence"/>
</dbReference>
<dbReference type="PANTHER" id="PTHR12271">
    <property type="entry name" value="POLY A POLYMERASE CID PAP -RELATED"/>
    <property type="match status" value="1"/>
</dbReference>
<evidence type="ECO:0000313" key="11">
    <source>
        <dbReference type="WBParaSite" id="BXY_0397400.1"/>
    </source>
</evidence>
<dbReference type="Pfam" id="PF22600">
    <property type="entry name" value="MTPAP-like_central"/>
    <property type="match status" value="1"/>
</dbReference>
<dbReference type="Proteomes" id="UP000659654">
    <property type="component" value="Unassembled WGS sequence"/>
</dbReference>
<dbReference type="SUPFAM" id="SSF81301">
    <property type="entry name" value="Nucleotidyltransferase"/>
    <property type="match status" value="1"/>
</dbReference>
<evidence type="ECO:0000256" key="1">
    <source>
        <dbReference type="ARBA" id="ARBA00001936"/>
    </source>
</evidence>
<accession>A0A1I7RTC0</accession>
<dbReference type="PANTHER" id="PTHR12271:SF12">
    <property type="entry name" value="POLYMERASE NUCLEOTIDYL TRANSFERASE DOMAIN-CONTAINING PROTEIN"/>
    <property type="match status" value="1"/>
</dbReference>
<dbReference type="Pfam" id="PF03828">
    <property type="entry name" value="PAP_assoc"/>
    <property type="match status" value="1"/>
</dbReference>
<dbReference type="InterPro" id="IPR043519">
    <property type="entry name" value="NT_sf"/>
</dbReference>
<dbReference type="InterPro" id="IPR054708">
    <property type="entry name" value="MTPAP-like_central"/>
</dbReference>
<dbReference type="EMBL" id="CAJFDI010000005">
    <property type="protein sequence ID" value="CAD5231378.1"/>
    <property type="molecule type" value="Genomic_DNA"/>
</dbReference>
<dbReference type="Proteomes" id="UP000095284">
    <property type="component" value="Unplaced"/>
</dbReference>
<reference evidence="8" key="2">
    <citation type="submission" date="2020-09" db="EMBL/GenBank/DDBJ databases">
        <authorList>
            <person name="Kikuchi T."/>
        </authorList>
    </citation>
    <scope>NUCLEOTIDE SEQUENCE</scope>
    <source>
        <strain evidence="8">Ka4C1</strain>
    </source>
</reference>
<keyword evidence="10" id="KW-1185">Reference proteome</keyword>
<dbReference type="EMBL" id="CAJFCV020000005">
    <property type="protein sequence ID" value="CAG9122508.1"/>
    <property type="molecule type" value="Genomic_DNA"/>
</dbReference>
<dbReference type="InterPro" id="IPR002058">
    <property type="entry name" value="PAP_assoc"/>
</dbReference>
<protein>
    <submittedName>
        <fullName evidence="8">(pine wood nematode) hypothetical protein</fullName>
    </submittedName>
</protein>
<evidence type="ECO:0000256" key="3">
    <source>
        <dbReference type="ARBA" id="ARBA00022679"/>
    </source>
</evidence>
<dbReference type="GO" id="GO:0046872">
    <property type="term" value="F:metal ion binding"/>
    <property type="evidence" value="ECO:0007669"/>
    <property type="project" value="UniProtKB-KW"/>
</dbReference>
<keyword evidence="5" id="KW-0460">Magnesium</keyword>
<organism evidence="9 11">
    <name type="scientific">Bursaphelenchus xylophilus</name>
    <name type="common">Pinewood nematode worm</name>
    <name type="synonym">Aphelenchoides xylophilus</name>
    <dbReference type="NCBI Taxonomy" id="6326"/>
    <lineage>
        <taxon>Eukaryota</taxon>
        <taxon>Metazoa</taxon>
        <taxon>Ecdysozoa</taxon>
        <taxon>Nematoda</taxon>
        <taxon>Chromadorea</taxon>
        <taxon>Rhabditida</taxon>
        <taxon>Tylenchina</taxon>
        <taxon>Tylenchomorpha</taxon>
        <taxon>Aphelenchoidea</taxon>
        <taxon>Aphelenchoididae</taxon>
        <taxon>Bursaphelenchus</taxon>
    </lineage>
</organism>
<dbReference type="GO" id="GO:0031123">
    <property type="term" value="P:RNA 3'-end processing"/>
    <property type="evidence" value="ECO:0007669"/>
    <property type="project" value="TreeGrafter"/>
</dbReference>
<feature type="domain" description="Poly(A) RNA polymerase mitochondrial-like central palm" evidence="7">
    <location>
        <begin position="65"/>
        <end position="207"/>
    </location>
</feature>
<dbReference type="eggNOG" id="KOG2277">
    <property type="taxonomic scope" value="Eukaryota"/>
</dbReference>
<keyword evidence="4" id="KW-0479">Metal-binding</keyword>
<keyword evidence="3" id="KW-0808">Transferase</keyword>
<evidence type="ECO:0000313" key="10">
    <source>
        <dbReference type="Proteomes" id="UP000659654"/>
    </source>
</evidence>
<dbReference type="SMR" id="A0A1I7RTC0"/>
<dbReference type="Gene3D" id="1.10.1410.10">
    <property type="match status" value="1"/>
</dbReference>
<evidence type="ECO:0000313" key="9">
    <source>
        <dbReference type="Proteomes" id="UP000095284"/>
    </source>
</evidence>
<evidence type="ECO:0000259" key="7">
    <source>
        <dbReference type="Pfam" id="PF22600"/>
    </source>
</evidence>
<dbReference type="OrthoDB" id="434989at2759"/>
<comment type="cofactor">
    <cofactor evidence="2">
        <name>Mg(2+)</name>
        <dbReference type="ChEBI" id="CHEBI:18420"/>
    </cofactor>
</comment>
<evidence type="ECO:0000256" key="2">
    <source>
        <dbReference type="ARBA" id="ARBA00001946"/>
    </source>
</evidence>
<sequence>MASLAIRISLRRISKAVSIPAAKENPHRPPPKPVYITPMSCDEICREYREKIHKMTTILMAAEEKRMRKTRVQAKKQAEFKNLLEEVVCGDSGRSRLISVGSLVTSLAVEDSSDYDFCLLPKDISFYRDFFHNHNFKRVFMDSVMELLSQLQLKDPNLAFSAPPFPLYRAHVPLVCCFFTSGLSIDIQFPDENFHAIRNTNLVRHYAAVDPRFRQLYLYVRALFNRLGIRNSKDGYLSSYHILLLVIHFLQSRTSPPVLPVLSLTHKDKVGSQLPLETLLEMLEIPLEDLIDWKSDNKKSVGQLAIDFMEYYATLDTQTNAIHIRFGKVVKKRQLPGDSRLLMYDPFSKFTVARASKISEALRMGSTYVYNRMCKGQFLDSFPDFPEAEEFKIGNIR</sequence>
<name>A0A1I7RTC0_BURXY</name>
<reference evidence="11" key="1">
    <citation type="submission" date="2016-11" db="UniProtKB">
        <authorList>
            <consortium name="WormBaseParasite"/>
        </authorList>
    </citation>
    <scope>IDENTIFICATION</scope>
</reference>
<evidence type="ECO:0000259" key="6">
    <source>
        <dbReference type="Pfam" id="PF03828"/>
    </source>
</evidence>
<dbReference type="GO" id="GO:1990817">
    <property type="term" value="F:poly(A) RNA polymerase activity"/>
    <property type="evidence" value="ECO:0007669"/>
    <property type="project" value="UniProtKB-ARBA"/>
</dbReference>
<evidence type="ECO:0000256" key="5">
    <source>
        <dbReference type="ARBA" id="ARBA00022842"/>
    </source>
</evidence>
<dbReference type="Gene3D" id="3.30.460.10">
    <property type="entry name" value="Beta Polymerase, domain 2"/>
    <property type="match status" value="1"/>
</dbReference>